<keyword evidence="2" id="KW-1185">Reference proteome</keyword>
<evidence type="ECO:0000313" key="2">
    <source>
        <dbReference type="Proteomes" id="UP000267096"/>
    </source>
</evidence>
<dbReference type="AlphaFoldDB" id="A0A3P6QL47"/>
<proteinExistence type="predicted"/>
<dbReference type="EMBL" id="UYRR01021644">
    <property type="protein sequence ID" value="VDK31088.1"/>
    <property type="molecule type" value="Genomic_DNA"/>
</dbReference>
<reference evidence="1 2" key="1">
    <citation type="submission" date="2018-11" db="EMBL/GenBank/DDBJ databases">
        <authorList>
            <consortium name="Pathogen Informatics"/>
        </authorList>
    </citation>
    <scope>NUCLEOTIDE SEQUENCE [LARGE SCALE GENOMIC DNA]</scope>
</reference>
<name>A0A3P6QL47_ANISI</name>
<gene>
    <name evidence="1" type="ORF">ASIM_LOCUS8210</name>
</gene>
<accession>A0A3P6QL47</accession>
<dbReference type="Proteomes" id="UP000267096">
    <property type="component" value="Unassembled WGS sequence"/>
</dbReference>
<organism evidence="1 2">
    <name type="scientific">Anisakis simplex</name>
    <name type="common">Herring worm</name>
    <dbReference type="NCBI Taxonomy" id="6269"/>
    <lineage>
        <taxon>Eukaryota</taxon>
        <taxon>Metazoa</taxon>
        <taxon>Ecdysozoa</taxon>
        <taxon>Nematoda</taxon>
        <taxon>Chromadorea</taxon>
        <taxon>Rhabditida</taxon>
        <taxon>Spirurina</taxon>
        <taxon>Ascaridomorpha</taxon>
        <taxon>Ascaridoidea</taxon>
        <taxon>Anisakidae</taxon>
        <taxon>Anisakis</taxon>
        <taxon>Anisakis simplex complex</taxon>
    </lineage>
</organism>
<evidence type="ECO:0000313" key="1">
    <source>
        <dbReference type="EMBL" id="VDK31088.1"/>
    </source>
</evidence>
<sequence length="29" mass="3488">MKHRMVSLKCSGRIFQPCIRLQWNKLNVT</sequence>
<protein>
    <submittedName>
        <fullName evidence="1">Uncharacterized protein</fullName>
    </submittedName>
</protein>